<sequence length="99" mass="11347">MAAIAEKSFTRFAPSSQSHPLICGVQEQRERDFSFLIQQVEDHVSILENHRQQLASELHVLREYSWGLYQEYKRVLSKLEELGAEDGRFPLAGGISTLQ</sequence>
<evidence type="ECO:0000313" key="2">
    <source>
        <dbReference type="Proteomes" id="UP001149165"/>
    </source>
</evidence>
<proteinExistence type="predicted"/>
<comment type="caution">
    <text evidence="1">The sequence shown here is derived from an EMBL/GenBank/DDBJ whole genome shotgun (WGS) entry which is preliminary data.</text>
</comment>
<protein>
    <submittedName>
        <fullName evidence="1">Uncharacterized protein</fullName>
    </submittedName>
</protein>
<dbReference type="Proteomes" id="UP001149165">
    <property type="component" value="Unassembled WGS sequence"/>
</dbReference>
<organism evidence="1 2">
    <name type="scientific">Penicillium angulare</name>
    <dbReference type="NCBI Taxonomy" id="116970"/>
    <lineage>
        <taxon>Eukaryota</taxon>
        <taxon>Fungi</taxon>
        <taxon>Dikarya</taxon>
        <taxon>Ascomycota</taxon>
        <taxon>Pezizomycotina</taxon>
        <taxon>Eurotiomycetes</taxon>
        <taxon>Eurotiomycetidae</taxon>
        <taxon>Eurotiales</taxon>
        <taxon>Aspergillaceae</taxon>
        <taxon>Penicillium</taxon>
    </lineage>
</organism>
<dbReference type="OrthoDB" id="4370325at2759"/>
<reference evidence="1" key="2">
    <citation type="journal article" date="2023" name="IMA Fungus">
        <title>Comparative genomic study of the Penicillium genus elucidates a diverse pangenome and 15 lateral gene transfer events.</title>
        <authorList>
            <person name="Petersen C."/>
            <person name="Sorensen T."/>
            <person name="Nielsen M.R."/>
            <person name="Sondergaard T.E."/>
            <person name="Sorensen J.L."/>
            <person name="Fitzpatrick D.A."/>
            <person name="Frisvad J.C."/>
            <person name="Nielsen K.L."/>
        </authorList>
    </citation>
    <scope>NUCLEOTIDE SEQUENCE</scope>
    <source>
        <strain evidence="1">IBT 30069</strain>
    </source>
</reference>
<dbReference type="EMBL" id="JAPQKH010000004">
    <property type="protein sequence ID" value="KAJ5100862.1"/>
    <property type="molecule type" value="Genomic_DNA"/>
</dbReference>
<keyword evidence="2" id="KW-1185">Reference proteome</keyword>
<accession>A0A9W9KDB9</accession>
<reference evidence="1" key="1">
    <citation type="submission" date="2022-11" db="EMBL/GenBank/DDBJ databases">
        <authorList>
            <person name="Petersen C."/>
        </authorList>
    </citation>
    <scope>NUCLEOTIDE SEQUENCE</scope>
    <source>
        <strain evidence="1">IBT 30069</strain>
    </source>
</reference>
<dbReference type="AlphaFoldDB" id="A0A9W9KDB9"/>
<evidence type="ECO:0000313" key="1">
    <source>
        <dbReference type="EMBL" id="KAJ5100862.1"/>
    </source>
</evidence>
<name>A0A9W9KDB9_9EURO</name>
<gene>
    <name evidence="1" type="ORF">N7456_006914</name>
</gene>